<feature type="signal peptide" evidence="1">
    <location>
        <begin position="1"/>
        <end position="34"/>
    </location>
</feature>
<dbReference type="Pfam" id="PF14200">
    <property type="entry name" value="RicinB_lectin_2"/>
    <property type="match status" value="1"/>
</dbReference>
<evidence type="ECO:0000313" key="4">
    <source>
        <dbReference type="Proteomes" id="UP001500711"/>
    </source>
</evidence>
<dbReference type="Proteomes" id="UP001500711">
    <property type="component" value="Unassembled WGS sequence"/>
</dbReference>
<dbReference type="SMART" id="SM00458">
    <property type="entry name" value="RICIN"/>
    <property type="match status" value="1"/>
</dbReference>
<protein>
    <recommendedName>
        <fullName evidence="2">Ricin B lectin domain-containing protein</fullName>
    </recommendedName>
</protein>
<dbReference type="PROSITE" id="PS50231">
    <property type="entry name" value="RICIN_B_LECTIN"/>
    <property type="match status" value="1"/>
</dbReference>
<feature type="chain" id="PRO_5046492832" description="Ricin B lectin domain-containing protein" evidence="1">
    <location>
        <begin position="35"/>
        <end position="473"/>
    </location>
</feature>
<sequence length="473" mass="50500">MNTTTRKRRGRSRAVLPLLTALLSVIAFAVPARAADESIAVDFSTGAGAPTYRASGWIYGMTENASGPADNFYRDVKFRYMRAGGAQLDSPGGWVSGKYDRRWNSTRAQLLRTRALGGEFVLLPHDLWGADGFGISRFPGDNGNWTDYDNFLTRLISGADGLRANWASGGNLHNDLGNLLVHNSAGQHQPKGEWWVYRFYGSQTGQTATVTPSQNYDGFATKAPGEAKILVGGGRTTGNIAVNLRRLDTTEGVVRNNQVRVLAERIPYNNGGAVSGPVTAMDTVVTLNNNGTTVNLPHSNADESFTITVLPPSGTPGGAFQSTAVAQHSQHCLTNPGRSTADGTRQQQVTCGTADEQRWNFRPVTGMADTFTVTNQQSGKCLDVNGVSTADGAAVIQWNCNGGANQQFTLRKVSYAGSAPTDFQLVARHSGKCVAVVGASTASGALLDQRTCNPVNQGSPLNQTWRLPGRQST</sequence>
<proteinExistence type="predicted"/>
<feature type="domain" description="Ricin B lectin" evidence="2">
    <location>
        <begin position="318"/>
        <end position="468"/>
    </location>
</feature>
<dbReference type="RefSeq" id="WP_346136656.1">
    <property type="nucleotide sequence ID" value="NZ_BAABBE010000047.1"/>
</dbReference>
<evidence type="ECO:0000256" key="1">
    <source>
        <dbReference type="SAM" id="SignalP"/>
    </source>
</evidence>
<dbReference type="InterPro" id="IPR000772">
    <property type="entry name" value="Ricin_B_lectin"/>
</dbReference>
<dbReference type="SUPFAM" id="SSF50370">
    <property type="entry name" value="Ricin B-like lectins"/>
    <property type="match status" value="1"/>
</dbReference>
<evidence type="ECO:0000259" key="2">
    <source>
        <dbReference type="SMART" id="SM00458"/>
    </source>
</evidence>
<name>A0ABP7CDI8_9PSEU</name>
<dbReference type="Gene3D" id="2.80.10.50">
    <property type="match status" value="2"/>
</dbReference>
<dbReference type="CDD" id="cd00161">
    <property type="entry name" value="beta-trefoil_Ricin-like"/>
    <property type="match status" value="1"/>
</dbReference>
<reference evidence="4" key="1">
    <citation type="journal article" date="2019" name="Int. J. Syst. Evol. Microbiol.">
        <title>The Global Catalogue of Microorganisms (GCM) 10K type strain sequencing project: providing services to taxonomists for standard genome sequencing and annotation.</title>
        <authorList>
            <consortium name="The Broad Institute Genomics Platform"/>
            <consortium name="The Broad Institute Genome Sequencing Center for Infectious Disease"/>
            <person name="Wu L."/>
            <person name="Ma J."/>
        </authorList>
    </citation>
    <scope>NUCLEOTIDE SEQUENCE [LARGE SCALE GENOMIC DNA]</scope>
    <source>
        <strain evidence="4">JCM 17494</strain>
    </source>
</reference>
<organism evidence="3 4">
    <name type="scientific">Lentzea roselyniae</name>
    <dbReference type="NCBI Taxonomy" id="531940"/>
    <lineage>
        <taxon>Bacteria</taxon>
        <taxon>Bacillati</taxon>
        <taxon>Actinomycetota</taxon>
        <taxon>Actinomycetes</taxon>
        <taxon>Pseudonocardiales</taxon>
        <taxon>Pseudonocardiaceae</taxon>
        <taxon>Lentzea</taxon>
    </lineage>
</organism>
<accession>A0ABP7CDI8</accession>
<gene>
    <name evidence="3" type="ORF">GCM10022267_84390</name>
</gene>
<dbReference type="InterPro" id="IPR035992">
    <property type="entry name" value="Ricin_B-like_lectins"/>
</dbReference>
<comment type="caution">
    <text evidence="3">The sequence shown here is derived from an EMBL/GenBank/DDBJ whole genome shotgun (WGS) entry which is preliminary data.</text>
</comment>
<evidence type="ECO:0000313" key="3">
    <source>
        <dbReference type="EMBL" id="GAA3684709.1"/>
    </source>
</evidence>
<dbReference type="EMBL" id="BAABBE010000047">
    <property type="protein sequence ID" value="GAA3684709.1"/>
    <property type="molecule type" value="Genomic_DNA"/>
</dbReference>
<keyword evidence="4" id="KW-1185">Reference proteome</keyword>
<keyword evidence="1" id="KW-0732">Signal</keyword>